<gene>
    <name evidence="2" type="primary">72</name>
    <name evidence="2" type="ORF">SEA_LILMCDREAMY_72</name>
</gene>
<evidence type="ECO:0000313" key="3">
    <source>
        <dbReference type="Proteomes" id="UP000325405"/>
    </source>
</evidence>
<reference evidence="2 3" key="1">
    <citation type="submission" date="2019-08" db="EMBL/GenBank/DDBJ databases">
        <authorList>
            <person name="Lippold A."/>
            <person name="Marlatt M."/>
            <person name="Cooper K."/>
            <person name="Frohnapfel E."/>
            <person name="Glenski M."/>
            <person name="Johnson H."/>
            <person name="Johnson K."/>
            <person name="Tjaden E."/>
            <person name="Troeh S."/>
            <person name="Hayes S."/>
            <person name="Ettinger A.-S.H."/>
            <person name="Ettinger W.F."/>
            <person name="Haydock J."/>
            <person name="Anders K.R."/>
            <person name="Garlena R.A."/>
            <person name="Russell D.A."/>
            <person name="Pope W.H."/>
            <person name="Jacobs-Sera D."/>
            <person name="Hatfull G.F."/>
        </authorList>
    </citation>
    <scope>NUCLEOTIDE SEQUENCE [LARGE SCALE GENOMIC DNA]</scope>
</reference>
<proteinExistence type="predicted"/>
<dbReference type="KEGG" id="vg:60321042"/>
<feature type="compositionally biased region" description="Basic and acidic residues" evidence="1">
    <location>
        <begin position="8"/>
        <end position="17"/>
    </location>
</feature>
<dbReference type="GeneID" id="60321042"/>
<organism evidence="2 3">
    <name type="scientific">Mycobacterium phage LilMcDreamy</name>
    <dbReference type="NCBI Taxonomy" id="2652422"/>
    <lineage>
        <taxon>Viruses</taxon>
        <taxon>Duplodnaviria</taxon>
        <taxon>Heunggongvirae</taxon>
        <taxon>Uroviricota</taxon>
        <taxon>Caudoviricetes</taxon>
        <taxon>Bclasvirinae</taxon>
        <taxon>Lilmcdreamyvirus</taxon>
        <taxon>Lilmcdreamyvirus lilmcdreamy</taxon>
    </lineage>
</organism>
<accession>A0A5P8D8D0</accession>
<keyword evidence="3" id="KW-1185">Reference proteome</keyword>
<dbReference type="Proteomes" id="UP000325405">
    <property type="component" value="Segment"/>
</dbReference>
<dbReference type="RefSeq" id="YP_009949636.1">
    <property type="nucleotide sequence ID" value="NC_051582.1"/>
</dbReference>
<sequence>MASITEPELDRRFDLHTPTDPTTNATLDSLRAQFKSLARTVILATGANPREQAVAIKCLEDGLSATIAAVVRPPA</sequence>
<name>A0A5P8D8D0_9CAUD</name>
<dbReference type="EMBL" id="MN284893">
    <property type="protein sequence ID" value="QFP94692.1"/>
    <property type="molecule type" value="Genomic_DNA"/>
</dbReference>
<protein>
    <submittedName>
        <fullName evidence="2">Uncharacterized protein</fullName>
    </submittedName>
</protein>
<evidence type="ECO:0000256" key="1">
    <source>
        <dbReference type="SAM" id="MobiDB-lite"/>
    </source>
</evidence>
<evidence type="ECO:0000313" key="2">
    <source>
        <dbReference type="EMBL" id="QFP94692.1"/>
    </source>
</evidence>
<feature type="region of interest" description="Disordered" evidence="1">
    <location>
        <begin position="1"/>
        <end position="24"/>
    </location>
</feature>